<comment type="caution">
    <text evidence="3">The sequence shown here is derived from an EMBL/GenBank/DDBJ whole genome shotgun (WGS) entry which is preliminary data.</text>
</comment>
<dbReference type="Proteomes" id="UP001597063">
    <property type="component" value="Unassembled WGS sequence"/>
</dbReference>
<keyword evidence="4" id="KW-1185">Reference proteome</keyword>
<dbReference type="RefSeq" id="WP_131759312.1">
    <property type="nucleotide sequence ID" value="NZ_CAACUY010000074.1"/>
</dbReference>
<feature type="compositionally biased region" description="Low complexity" evidence="1">
    <location>
        <begin position="424"/>
        <end position="434"/>
    </location>
</feature>
<sequence length="442" mass="47093">MNAQTVWVGEERLCLVTVSGLRDVPGFGALPRGRVTRGRAAVRGARARLLRHGVVVAEDLRIGALFRESRVASRLEAEERVDVLNRCVLAVGHRDVRRGDQIQVYARAGAGVPADQVPGYQDALAHDRRLLGRAEVREVSEDSLAGPVAHAVLAEGALTPGDRVRVVRDGRPVIEALRLLALTDADGGPLNVLAAEGAGAALLLGRPDVRPGDVVEAFDVPAPRYTEGRKQLLTVLGVRADGMVATARVQPDVRSPSGGEELAVGHRARVLRGQVVVADGLAVGHVRRPGITETMAADYASRARAGWFEVGVDLPGLRERDEIEPYEVLPADHEPAPAVELPESRRFMVGVTVGFGACVALSGFLAAAMGAKAWQAHRTPPPDDAAGWPEFLALSLFFATLGVMFAWCLVLGHRRQRLRRGQVRRTSGSGVAQSGRGGGAVR</sequence>
<gene>
    <name evidence="3" type="ORF">ACFQZM_44720</name>
</gene>
<name>A0ABW2XZ77_9ACTN</name>
<keyword evidence="2" id="KW-0472">Membrane</keyword>
<proteinExistence type="predicted"/>
<organism evidence="3 4">
    <name type="scientific">Actinomadura fibrosa</name>
    <dbReference type="NCBI Taxonomy" id="111802"/>
    <lineage>
        <taxon>Bacteria</taxon>
        <taxon>Bacillati</taxon>
        <taxon>Actinomycetota</taxon>
        <taxon>Actinomycetes</taxon>
        <taxon>Streptosporangiales</taxon>
        <taxon>Thermomonosporaceae</taxon>
        <taxon>Actinomadura</taxon>
    </lineage>
</organism>
<reference evidence="4" key="1">
    <citation type="journal article" date="2019" name="Int. J. Syst. Evol. Microbiol.">
        <title>The Global Catalogue of Microorganisms (GCM) 10K type strain sequencing project: providing services to taxonomists for standard genome sequencing and annotation.</title>
        <authorList>
            <consortium name="The Broad Institute Genomics Platform"/>
            <consortium name="The Broad Institute Genome Sequencing Center for Infectious Disease"/>
            <person name="Wu L."/>
            <person name="Ma J."/>
        </authorList>
    </citation>
    <scope>NUCLEOTIDE SEQUENCE [LARGE SCALE GENOMIC DNA]</scope>
    <source>
        <strain evidence="4">JCM 9371</strain>
    </source>
</reference>
<dbReference type="InterPro" id="IPR009000">
    <property type="entry name" value="Transl_B-barrel_sf"/>
</dbReference>
<protein>
    <submittedName>
        <fullName evidence="3">Uncharacterized protein</fullName>
    </submittedName>
</protein>
<feature type="transmembrane region" description="Helical" evidence="2">
    <location>
        <begin position="347"/>
        <end position="371"/>
    </location>
</feature>
<dbReference type="SUPFAM" id="SSF50447">
    <property type="entry name" value="Translation proteins"/>
    <property type="match status" value="1"/>
</dbReference>
<feature type="region of interest" description="Disordered" evidence="1">
    <location>
        <begin position="421"/>
        <end position="442"/>
    </location>
</feature>
<keyword evidence="2" id="KW-0812">Transmembrane</keyword>
<keyword evidence="2" id="KW-1133">Transmembrane helix</keyword>
<feature type="transmembrane region" description="Helical" evidence="2">
    <location>
        <begin position="391"/>
        <end position="412"/>
    </location>
</feature>
<evidence type="ECO:0000256" key="2">
    <source>
        <dbReference type="SAM" id="Phobius"/>
    </source>
</evidence>
<accession>A0ABW2XZ77</accession>
<evidence type="ECO:0000313" key="3">
    <source>
        <dbReference type="EMBL" id="MFD0691659.1"/>
    </source>
</evidence>
<evidence type="ECO:0000313" key="4">
    <source>
        <dbReference type="Proteomes" id="UP001597063"/>
    </source>
</evidence>
<evidence type="ECO:0000256" key="1">
    <source>
        <dbReference type="SAM" id="MobiDB-lite"/>
    </source>
</evidence>
<dbReference type="EMBL" id="JBHTGP010000032">
    <property type="protein sequence ID" value="MFD0691659.1"/>
    <property type="molecule type" value="Genomic_DNA"/>
</dbReference>